<evidence type="ECO:0000256" key="6">
    <source>
        <dbReference type="ARBA" id="ARBA00022679"/>
    </source>
</evidence>
<keyword evidence="7" id="KW-0547">Nucleotide-binding</keyword>
<dbReference type="AlphaFoldDB" id="A0A327X1W5"/>
<evidence type="ECO:0000313" key="14">
    <source>
        <dbReference type="EMBL" id="RAJ98883.1"/>
    </source>
</evidence>
<dbReference type="InterPro" id="IPR036393">
    <property type="entry name" value="AceGlu_kinase-like_sf"/>
</dbReference>
<evidence type="ECO:0000256" key="4">
    <source>
        <dbReference type="ARBA" id="ARBA00022571"/>
    </source>
</evidence>
<proteinExistence type="predicted"/>
<dbReference type="PANTHER" id="PTHR23342">
    <property type="entry name" value="N-ACETYLGLUTAMATE SYNTHASE"/>
    <property type="match status" value="1"/>
</dbReference>
<dbReference type="Proteomes" id="UP000287865">
    <property type="component" value="Unassembled WGS sequence"/>
</dbReference>
<comment type="caution">
    <text evidence="14">The sequence shown here is derived from an EMBL/GenBank/DDBJ whole genome shotgun (WGS) entry which is preliminary data.</text>
</comment>
<dbReference type="PANTHER" id="PTHR23342:SF0">
    <property type="entry name" value="N-ACETYLGLUTAMATE SYNTHASE, MITOCHONDRIAL"/>
    <property type="match status" value="1"/>
</dbReference>
<dbReference type="GO" id="GO:0006526">
    <property type="term" value="P:L-arginine biosynthetic process"/>
    <property type="evidence" value="ECO:0007669"/>
    <property type="project" value="UniProtKB-KW"/>
</dbReference>
<reference evidence="15 17" key="1">
    <citation type="journal article" date="2018" name="Front. Microbiol.">
        <title>Genome-Based Analysis Reveals the Taxonomy and Diversity of the Family Idiomarinaceae.</title>
        <authorList>
            <person name="Liu Y."/>
            <person name="Lai Q."/>
            <person name="Shao Z."/>
        </authorList>
    </citation>
    <scope>NUCLEOTIDE SEQUENCE [LARGE SCALE GENOMIC DNA]</scope>
    <source>
        <strain evidence="15 17">CF12-14</strain>
    </source>
</reference>
<dbReference type="Proteomes" id="UP000249203">
    <property type="component" value="Unassembled WGS sequence"/>
</dbReference>
<evidence type="ECO:0000313" key="16">
    <source>
        <dbReference type="Proteomes" id="UP000249203"/>
    </source>
</evidence>
<comment type="pathway">
    <text evidence="1">Amino-acid biosynthesis; L-arginine biosynthesis; N(2)-acetyl-L-ornithine from L-glutamate: step 2/4.</text>
</comment>
<dbReference type="SUPFAM" id="SSF53633">
    <property type="entry name" value="Carbamate kinase-like"/>
    <property type="match status" value="1"/>
</dbReference>
<keyword evidence="5" id="KW-0028">Amino-acid biosynthesis</keyword>
<dbReference type="InterPro" id="IPR001048">
    <property type="entry name" value="Asp/Glu/Uridylate_kinase"/>
</dbReference>
<dbReference type="InterPro" id="IPR001057">
    <property type="entry name" value="Glu/AcGlu_kinase"/>
</dbReference>
<evidence type="ECO:0000256" key="8">
    <source>
        <dbReference type="ARBA" id="ARBA00022777"/>
    </source>
</evidence>
<dbReference type="RefSeq" id="WP_111568975.1">
    <property type="nucleotide sequence ID" value="NZ_PIPK01000004.1"/>
</dbReference>
<dbReference type="OrthoDB" id="5915023at2"/>
<feature type="domain" description="Aspartate/glutamate/uridylate kinase" evidence="13">
    <location>
        <begin position="13"/>
        <end position="238"/>
    </location>
</feature>
<evidence type="ECO:0000256" key="11">
    <source>
        <dbReference type="ARBA" id="ARBA00030639"/>
    </source>
</evidence>
<dbReference type="Pfam" id="PF00696">
    <property type="entry name" value="AA_kinase"/>
    <property type="match status" value="1"/>
</dbReference>
<evidence type="ECO:0000256" key="9">
    <source>
        <dbReference type="ARBA" id="ARBA00022840"/>
    </source>
</evidence>
<evidence type="ECO:0000313" key="17">
    <source>
        <dbReference type="Proteomes" id="UP000287865"/>
    </source>
</evidence>
<keyword evidence="6" id="KW-0808">Transferase</keyword>
<sequence length="273" mass="28217">MTVSASASSHRPLVVKVGGRGLDHPEQLTPLLQKLVNAKSERGCVLVHGGGALIDTWLQQFGHQVVKQDGLRVTQQAEMPIIAGALAGALNTQLVAQLNQLHPNQAHAVGVSLADDAWCHLTQDTLRGQVGIPLVEQSAAQYLVHLLAGGYLPVVNSVGVFANGRLANVNADLAAAAVAAVLDADLLLLTDVDAILDASGTVLDTINQGQAQVLIASGVVVGGMKVKLEAALAASTLSRRTTAVAAWYSQAELAAHFTGHALATRILGVQSDA</sequence>
<organism evidence="14 16">
    <name type="scientific">Aliidiomarina maris</name>
    <dbReference type="NCBI Taxonomy" id="531312"/>
    <lineage>
        <taxon>Bacteria</taxon>
        <taxon>Pseudomonadati</taxon>
        <taxon>Pseudomonadota</taxon>
        <taxon>Gammaproteobacteria</taxon>
        <taxon>Alteromonadales</taxon>
        <taxon>Idiomarinaceae</taxon>
        <taxon>Aliidiomarina</taxon>
    </lineage>
</organism>
<dbReference type="EMBL" id="QLMD01000004">
    <property type="protein sequence ID" value="RAJ98883.1"/>
    <property type="molecule type" value="Genomic_DNA"/>
</dbReference>
<dbReference type="InterPro" id="IPR004662">
    <property type="entry name" value="AcgluKinase_fam"/>
</dbReference>
<dbReference type="GO" id="GO:0005737">
    <property type="term" value="C:cytoplasm"/>
    <property type="evidence" value="ECO:0007669"/>
    <property type="project" value="InterPro"/>
</dbReference>
<evidence type="ECO:0000256" key="3">
    <source>
        <dbReference type="ARBA" id="ARBA00021197"/>
    </source>
</evidence>
<dbReference type="PIRSF" id="PIRSF000728">
    <property type="entry name" value="NAGK"/>
    <property type="match status" value="1"/>
</dbReference>
<evidence type="ECO:0000256" key="5">
    <source>
        <dbReference type="ARBA" id="ARBA00022605"/>
    </source>
</evidence>
<keyword evidence="4" id="KW-0055">Arginine biosynthesis</keyword>
<reference evidence="14 16" key="2">
    <citation type="submission" date="2018-06" db="EMBL/GenBank/DDBJ databases">
        <title>Genomic Encyclopedia of Type Strains, Phase III (KMG-III): the genomes of soil and plant-associated and newly described type strains.</title>
        <authorList>
            <person name="Whitman W."/>
        </authorList>
    </citation>
    <scope>NUCLEOTIDE SEQUENCE [LARGE SCALE GENOMIC DNA]</scope>
    <source>
        <strain evidence="14 16">CGMCC 1.15366</strain>
    </source>
</reference>
<name>A0A327X1W5_9GAMM</name>
<comment type="catalytic activity">
    <reaction evidence="12">
        <text>N-acetyl-L-glutamate + ATP = N-acetyl-L-glutamyl 5-phosphate + ADP</text>
        <dbReference type="Rhea" id="RHEA:14629"/>
        <dbReference type="ChEBI" id="CHEBI:30616"/>
        <dbReference type="ChEBI" id="CHEBI:44337"/>
        <dbReference type="ChEBI" id="CHEBI:57936"/>
        <dbReference type="ChEBI" id="CHEBI:456216"/>
        <dbReference type="EC" id="2.7.2.8"/>
    </reaction>
</comment>
<evidence type="ECO:0000313" key="15">
    <source>
        <dbReference type="EMBL" id="RUO25029.1"/>
    </source>
</evidence>
<dbReference type="EMBL" id="PIPK01000004">
    <property type="protein sequence ID" value="RUO25029.1"/>
    <property type="molecule type" value="Genomic_DNA"/>
</dbReference>
<evidence type="ECO:0000256" key="2">
    <source>
        <dbReference type="ARBA" id="ARBA00013065"/>
    </source>
</evidence>
<keyword evidence="8 14" id="KW-0418">Kinase</keyword>
<evidence type="ECO:0000256" key="7">
    <source>
        <dbReference type="ARBA" id="ARBA00022741"/>
    </source>
</evidence>
<gene>
    <name evidence="15" type="primary">argB</name>
    <name evidence="14" type="ORF">B0I24_10485</name>
    <name evidence="15" type="ORF">CWE07_06000</name>
</gene>
<dbReference type="EC" id="2.7.2.8" evidence="2"/>
<evidence type="ECO:0000256" key="1">
    <source>
        <dbReference type="ARBA" id="ARBA00004828"/>
    </source>
</evidence>
<keyword evidence="9" id="KW-0067">ATP-binding</keyword>
<evidence type="ECO:0000259" key="13">
    <source>
        <dbReference type="Pfam" id="PF00696"/>
    </source>
</evidence>
<dbReference type="Gene3D" id="3.40.1160.10">
    <property type="entry name" value="Acetylglutamate kinase-like"/>
    <property type="match status" value="1"/>
</dbReference>
<protein>
    <recommendedName>
        <fullName evidence="3">Acetylglutamate kinase</fullName>
        <ecNumber evidence="2">2.7.2.8</ecNumber>
    </recommendedName>
    <alternativeName>
        <fullName evidence="10">N-acetyl-L-glutamate 5-phosphotransferase</fullName>
    </alternativeName>
    <alternativeName>
        <fullName evidence="11">NAG kinase</fullName>
    </alternativeName>
</protein>
<dbReference type="PRINTS" id="PR00474">
    <property type="entry name" value="GLU5KINASE"/>
</dbReference>
<dbReference type="GO" id="GO:0005524">
    <property type="term" value="F:ATP binding"/>
    <property type="evidence" value="ECO:0007669"/>
    <property type="project" value="UniProtKB-KW"/>
</dbReference>
<accession>A0A327X1W5</accession>
<dbReference type="NCBIfam" id="TIGR00761">
    <property type="entry name" value="argB"/>
    <property type="match status" value="1"/>
</dbReference>
<keyword evidence="17" id="KW-1185">Reference proteome</keyword>
<evidence type="ECO:0000256" key="12">
    <source>
        <dbReference type="ARBA" id="ARBA00048141"/>
    </source>
</evidence>
<evidence type="ECO:0000256" key="10">
    <source>
        <dbReference type="ARBA" id="ARBA00030178"/>
    </source>
</evidence>
<dbReference type="GO" id="GO:0003991">
    <property type="term" value="F:acetylglutamate kinase activity"/>
    <property type="evidence" value="ECO:0007669"/>
    <property type="project" value="UniProtKB-EC"/>
</dbReference>